<dbReference type="PANTHER" id="PTHR11575:SF22">
    <property type="entry name" value="ADL392WP"/>
    <property type="match status" value="1"/>
</dbReference>
<feature type="domain" description="Putative 5'-nucleotidase C-terminal" evidence="3">
    <location>
        <begin position="331"/>
        <end position="424"/>
    </location>
</feature>
<accession>A0A146KKX5</accession>
<dbReference type="SUPFAM" id="SSF56300">
    <property type="entry name" value="Metallo-dependent phosphatases"/>
    <property type="match status" value="1"/>
</dbReference>
<keyword evidence="1" id="KW-0472">Membrane</keyword>
<keyword evidence="1" id="KW-0812">Transmembrane</keyword>
<dbReference type="InterPro" id="IPR053828">
    <property type="entry name" value="Nucleosidase_C"/>
</dbReference>
<dbReference type="Pfam" id="PF00149">
    <property type="entry name" value="Metallophos"/>
    <property type="match status" value="1"/>
</dbReference>
<proteinExistence type="predicted"/>
<feature type="non-terminal residue" evidence="4">
    <location>
        <position position="1"/>
    </location>
</feature>
<dbReference type="Pfam" id="PF21953">
    <property type="entry name" value="NadN_nucleosid_C"/>
    <property type="match status" value="1"/>
</dbReference>
<dbReference type="AlphaFoldDB" id="A0A146KKX5"/>
<dbReference type="InterPro" id="IPR006179">
    <property type="entry name" value="5_nucleotidase/apyrase"/>
</dbReference>
<reference evidence="4" key="1">
    <citation type="submission" date="2015-07" db="EMBL/GenBank/DDBJ databases">
        <title>Adaptation to a free-living lifestyle via gene acquisitions in the diplomonad Trepomonas sp. PC1.</title>
        <authorList>
            <person name="Xu F."/>
            <person name="Jerlstrom-Hultqvist J."/>
            <person name="Kolisko M."/>
            <person name="Simpson A.G.B."/>
            <person name="Roger A.J."/>
            <person name="Svard S.G."/>
            <person name="Andersson J.O."/>
        </authorList>
    </citation>
    <scope>NUCLEOTIDE SEQUENCE</scope>
    <source>
        <strain evidence="4">PC1</strain>
    </source>
</reference>
<name>A0A146KKX5_9EUKA</name>
<organism evidence="4">
    <name type="scientific">Trepomonas sp. PC1</name>
    <dbReference type="NCBI Taxonomy" id="1076344"/>
    <lineage>
        <taxon>Eukaryota</taxon>
        <taxon>Metamonada</taxon>
        <taxon>Diplomonadida</taxon>
        <taxon>Hexamitidae</taxon>
        <taxon>Hexamitinae</taxon>
        <taxon>Trepomonas</taxon>
    </lineage>
</organism>
<dbReference type="InterPro" id="IPR004843">
    <property type="entry name" value="Calcineurin-like_PHP"/>
</dbReference>
<protein>
    <submittedName>
        <fullName evidence="4">5' nucleotidase family protein</fullName>
    </submittedName>
</protein>
<dbReference type="InterPro" id="IPR036907">
    <property type="entry name" value="5'-Nucleotdase_C_sf"/>
</dbReference>
<dbReference type="Gene3D" id="3.90.780.10">
    <property type="entry name" value="5'-Nucleotidase, C-terminal domain"/>
    <property type="match status" value="1"/>
</dbReference>
<dbReference type="GO" id="GO:0005829">
    <property type="term" value="C:cytosol"/>
    <property type="evidence" value="ECO:0007669"/>
    <property type="project" value="TreeGrafter"/>
</dbReference>
<feature type="transmembrane region" description="Helical" evidence="1">
    <location>
        <begin position="481"/>
        <end position="503"/>
    </location>
</feature>
<dbReference type="Gene3D" id="3.60.21.10">
    <property type="match status" value="1"/>
</dbReference>
<dbReference type="PANTHER" id="PTHR11575">
    <property type="entry name" value="5'-NUCLEOTIDASE-RELATED"/>
    <property type="match status" value="1"/>
</dbReference>
<dbReference type="GO" id="GO:0016787">
    <property type="term" value="F:hydrolase activity"/>
    <property type="evidence" value="ECO:0007669"/>
    <property type="project" value="InterPro"/>
</dbReference>
<evidence type="ECO:0000313" key="4">
    <source>
        <dbReference type="EMBL" id="JAP96056.1"/>
    </source>
</evidence>
<dbReference type="SUPFAM" id="SSF55816">
    <property type="entry name" value="5'-nucleotidase (syn. UDP-sugar hydrolase), C-terminal domain"/>
    <property type="match status" value="1"/>
</dbReference>
<dbReference type="EMBL" id="GDID01000550">
    <property type="protein sequence ID" value="JAP96056.1"/>
    <property type="molecule type" value="Transcribed_RNA"/>
</dbReference>
<evidence type="ECO:0000259" key="3">
    <source>
        <dbReference type="Pfam" id="PF21953"/>
    </source>
</evidence>
<feature type="domain" description="Calcineurin-like phosphoesterase" evidence="2">
    <location>
        <begin position="11"/>
        <end position="184"/>
    </location>
</feature>
<gene>
    <name evidence="4" type="ORF">TPC1_10738</name>
</gene>
<dbReference type="InterPro" id="IPR029052">
    <property type="entry name" value="Metallo-depent_PP-like"/>
</dbReference>
<evidence type="ECO:0000259" key="2">
    <source>
        <dbReference type="Pfam" id="PF00149"/>
    </source>
</evidence>
<sequence length="523" mass="59818">LMLFSTTLDLIQVSDIHGYVAGQKRQPQFADFSNLVSYVDRAKQQNPTLFSIVGDLCDGTLFSDASEPRCANMVALVSKSNVDVFTPGNHDLYFDETVSLLKKLPLVTSNVVYKNGSVLFQKLLQINASLRVLIVGFTVDNNYESVVAKSVSELFDDGFKTIIKELVLKNDFLVVLMHQTFSHSQTKEFYQEIKQIQKELGHQFPFVMQTAHGHQQYANYCYKDKSCYMVEAGKYLQYLQHTRITFAQTTYEYKNQTYKGVQFDKIDKIFSGPFYLHKFNGKPGICDVFNVQNIDTPNGAKISKFVKEVQQQTHSDVKIADLKFTLRKYQDNFMQNDSILNYFVNVVVKSTFKGSCSCFTQMGVGSIRSDLQKGLVDLEDLHQVYPFSNKMLFIHNLTLNQSNCLAQELKSPRYMVGKPEGECQDFVFSDHDESFVQQAMEKCQIQRGVQQYGNMTYEQAFQETVVKTFGIQRFERFNTAFILGAIASVLVIIYLIFITIALSSKAKKGGYRKIQNHEEMTYT</sequence>
<evidence type="ECO:0000256" key="1">
    <source>
        <dbReference type="SAM" id="Phobius"/>
    </source>
</evidence>
<dbReference type="GO" id="GO:0009166">
    <property type="term" value="P:nucleotide catabolic process"/>
    <property type="evidence" value="ECO:0007669"/>
    <property type="project" value="InterPro"/>
</dbReference>
<keyword evidence="1" id="KW-1133">Transmembrane helix</keyword>